<feature type="domain" description="Superoxide dismutase copper/zinc binding" evidence="7">
    <location>
        <begin position="87"/>
        <end position="192"/>
    </location>
</feature>
<sequence length="227" mass="24281">MTLHLQVEFAVQFSGENASDAIQSVLQDVGTVDINAKMGRVIVETENVPWNEIQQRIEGTGRRAVLTGFGGKSCVSIVSSDKVNETKGVIRFCAVSDASNSGCVIDGAVDGLTPNSKLEINVHEYGDVSSGCESVGNIFEQSSYTDKEVSSDANGALSFRLLDQHLNVSDLIGRSVVISNADSKERLACGIIARSAGIFENYKKICACDGVTLWEERDKTLAGKGKI</sequence>
<evidence type="ECO:0000256" key="4">
    <source>
        <dbReference type="ARBA" id="ARBA00022862"/>
    </source>
</evidence>
<dbReference type="InterPro" id="IPR036423">
    <property type="entry name" value="SOD-like_Cu/Zn_dom_sf"/>
</dbReference>
<reference evidence="8" key="1">
    <citation type="submission" date="2022-07" db="EMBL/GenBank/DDBJ databases">
        <authorList>
            <person name="Trinca V."/>
            <person name="Uliana J.V.C."/>
            <person name="Torres T.T."/>
            <person name="Ward R.J."/>
            <person name="Monesi N."/>
        </authorList>
    </citation>
    <scope>NUCLEOTIDE SEQUENCE</scope>
    <source>
        <strain evidence="8">HSMRA1968</strain>
        <tissue evidence="8">Whole embryos</tissue>
    </source>
</reference>
<comment type="caution">
    <text evidence="8">The sequence shown here is derived from an EMBL/GenBank/DDBJ whole genome shotgun (WGS) entry which is preliminary data.</text>
</comment>
<dbReference type="GO" id="GO:0005507">
    <property type="term" value="F:copper ion binding"/>
    <property type="evidence" value="ECO:0007669"/>
    <property type="project" value="InterPro"/>
</dbReference>
<keyword evidence="3" id="KW-0862">Zinc</keyword>
<evidence type="ECO:0000256" key="2">
    <source>
        <dbReference type="ARBA" id="ARBA00022723"/>
    </source>
</evidence>
<dbReference type="Gene3D" id="2.60.40.200">
    <property type="entry name" value="Superoxide dismutase, copper/zinc binding domain"/>
    <property type="match status" value="1"/>
</dbReference>
<proteinExistence type="predicted"/>
<dbReference type="PANTHER" id="PTHR10003">
    <property type="entry name" value="SUPEROXIDE DISMUTASE CU-ZN -RELATED"/>
    <property type="match status" value="1"/>
</dbReference>
<evidence type="ECO:0000256" key="5">
    <source>
        <dbReference type="ARBA" id="ARBA00023002"/>
    </source>
</evidence>
<dbReference type="Pfam" id="PF00080">
    <property type="entry name" value="Sod_Cu"/>
    <property type="match status" value="1"/>
</dbReference>
<dbReference type="Proteomes" id="UP001151699">
    <property type="component" value="Unassembled WGS sequence"/>
</dbReference>
<dbReference type="InterPro" id="IPR001424">
    <property type="entry name" value="SOD_Cu_Zn_dom"/>
</dbReference>
<evidence type="ECO:0000256" key="6">
    <source>
        <dbReference type="ARBA" id="ARBA00049204"/>
    </source>
</evidence>
<evidence type="ECO:0000256" key="1">
    <source>
        <dbReference type="ARBA" id="ARBA00012682"/>
    </source>
</evidence>
<name>A0A9Q0MNL0_9DIPT</name>
<dbReference type="OrthoDB" id="666972at2759"/>
<dbReference type="EMBL" id="WJQU01001865">
    <property type="protein sequence ID" value="KAJ6633607.1"/>
    <property type="molecule type" value="Genomic_DNA"/>
</dbReference>
<protein>
    <recommendedName>
        <fullName evidence="1">superoxide dismutase</fullName>
        <ecNumber evidence="1">1.15.1.1</ecNumber>
    </recommendedName>
</protein>
<evidence type="ECO:0000259" key="7">
    <source>
        <dbReference type="Pfam" id="PF00080"/>
    </source>
</evidence>
<evidence type="ECO:0000313" key="9">
    <source>
        <dbReference type="Proteomes" id="UP001151699"/>
    </source>
</evidence>
<keyword evidence="9" id="KW-1185">Reference proteome</keyword>
<comment type="catalytic activity">
    <reaction evidence="6">
        <text>2 superoxide + 2 H(+) = H2O2 + O2</text>
        <dbReference type="Rhea" id="RHEA:20696"/>
        <dbReference type="ChEBI" id="CHEBI:15378"/>
        <dbReference type="ChEBI" id="CHEBI:15379"/>
        <dbReference type="ChEBI" id="CHEBI:16240"/>
        <dbReference type="ChEBI" id="CHEBI:18421"/>
        <dbReference type="EC" id="1.15.1.1"/>
    </reaction>
</comment>
<evidence type="ECO:0000256" key="3">
    <source>
        <dbReference type="ARBA" id="ARBA00022833"/>
    </source>
</evidence>
<keyword evidence="5" id="KW-0560">Oxidoreductase</keyword>
<dbReference type="EC" id="1.15.1.1" evidence="1"/>
<dbReference type="InterPro" id="IPR024134">
    <property type="entry name" value="SOD_Cu/Zn_/chaperone"/>
</dbReference>
<evidence type="ECO:0000313" key="8">
    <source>
        <dbReference type="EMBL" id="KAJ6633607.1"/>
    </source>
</evidence>
<dbReference type="GO" id="GO:0004784">
    <property type="term" value="F:superoxide dismutase activity"/>
    <property type="evidence" value="ECO:0007669"/>
    <property type="project" value="UniProtKB-EC"/>
</dbReference>
<accession>A0A9Q0MNL0</accession>
<organism evidence="8 9">
    <name type="scientific">Pseudolycoriella hygida</name>
    <dbReference type="NCBI Taxonomy" id="35572"/>
    <lineage>
        <taxon>Eukaryota</taxon>
        <taxon>Metazoa</taxon>
        <taxon>Ecdysozoa</taxon>
        <taxon>Arthropoda</taxon>
        <taxon>Hexapoda</taxon>
        <taxon>Insecta</taxon>
        <taxon>Pterygota</taxon>
        <taxon>Neoptera</taxon>
        <taxon>Endopterygota</taxon>
        <taxon>Diptera</taxon>
        <taxon>Nematocera</taxon>
        <taxon>Sciaroidea</taxon>
        <taxon>Sciaridae</taxon>
        <taxon>Pseudolycoriella</taxon>
    </lineage>
</organism>
<dbReference type="AlphaFoldDB" id="A0A9Q0MNL0"/>
<gene>
    <name evidence="8" type="primary">CCS</name>
    <name evidence="8" type="ORF">Bhyg_16879</name>
</gene>
<keyword evidence="2" id="KW-0479">Metal-binding</keyword>
<dbReference type="SUPFAM" id="SSF49329">
    <property type="entry name" value="Cu,Zn superoxide dismutase-like"/>
    <property type="match status" value="1"/>
</dbReference>
<keyword evidence="4" id="KW-0049">Antioxidant</keyword>